<sequence>MPVVTSPEMMAGIAERARVFAPRLFAVYGPFRKTSGALIVWGMEFARPTKVLAWSSDGAMWSGDTAEGLLRSISVICDAELVWLSD</sequence>
<dbReference type="AlphaFoldDB" id="A0A918GPA4"/>
<accession>A0A918GPA4</accession>
<dbReference type="EMBL" id="BMRB01000006">
    <property type="protein sequence ID" value="GGS52155.1"/>
    <property type="molecule type" value="Genomic_DNA"/>
</dbReference>
<dbReference type="Proteomes" id="UP000660680">
    <property type="component" value="Unassembled WGS sequence"/>
</dbReference>
<protein>
    <submittedName>
        <fullName evidence="1">Uncharacterized protein</fullName>
    </submittedName>
</protein>
<reference evidence="1" key="2">
    <citation type="submission" date="2020-09" db="EMBL/GenBank/DDBJ databases">
        <authorList>
            <person name="Sun Q."/>
            <person name="Ohkuma M."/>
        </authorList>
    </citation>
    <scope>NUCLEOTIDE SEQUENCE</scope>
    <source>
        <strain evidence="1">JCM 3276</strain>
    </source>
</reference>
<name>A0A918GPA4_9PSEU</name>
<organism evidence="1 2">
    <name type="scientific">Actinokineospora fastidiosa</name>
    <dbReference type="NCBI Taxonomy" id="1816"/>
    <lineage>
        <taxon>Bacteria</taxon>
        <taxon>Bacillati</taxon>
        <taxon>Actinomycetota</taxon>
        <taxon>Actinomycetes</taxon>
        <taxon>Pseudonocardiales</taxon>
        <taxon>Pseudonocardiaceae</taxon>
        <taxon>Actinokineospora</taxon>
    </lineage>
</organism>
<evidence type="ECO:0000313" key="1">
    <source>
        <dbReference type="EMBL" id="GGS52155.1"/>
    </source>
</evidence>
<reference evidence="1" key="1">
    <citation type="journal article" date="2014" name="Int. J. Syst. Evol. Microbiol.">
        <title>Complete genome sequence of Corynebacterium casei LMG S-19264T (=DSM 44701T), isolated from a smear-ripened cheese.</title>
        <authorList>
            <consortium name="US DOE Joint Genome Institute (JGI-PGF)"/>
            <person name="Walter F."/>
            <person name="Albersmeier A."/>
            <person name="Kalinowski J."/>
            <person name="Ruckert C."/>
        </authorList>
    </citation>
    <scope>NUCLEOTIDE SEQUENCE</scope>
    <source>
        <strain evidence="1">JCM 3276</strain>
    </source>
</reference>
<keyword evidence="2" id="KW-1185">Reference proteome</keyword>
<proteinExistence type="predicted"/>
<evidence type="ECO:0000313" key="2">
    <source>
        <dbReference type="Proteomes" id="UP000660680"/>
    </source>
</evidence>
<comment type="caution">
    <text evidence="1">The sequence shown here is derived from an EMBL/GenBank/DDBJ whole genome shotgun (WGS) entry which is preliminary data.</text>
</comment>
<gene>
    <name evidence="1" type="ORF">GCM10010171_54040</name>
</gene>